<keyword evidence="4" id="KW-1185">Reference proteome</keyword>
<keyword evidence="2" id="KW-0812">Transmembrane</keyword>
<keyword evidence="2" id="KW-1133">Transmembrane helix</keyword>
<evidence type="ECO:0000313" key="3">
    <source>
        <dbReference type="EMBL" id="PDX57539.1"/>
    </source>
</evidence>
<gene>
    <name evidence="3" type="ORF">CGS46_13550</name>
</gene>
<evidence type="ECO:0000313" key="4">
    <source>
        <dbReference type="Proteomes" id="UP000220752"/>
    </source>
</evidence>
<reference evidence="3 4" key="1">
    <citation type="journal article" date="2017" name="Front. Microbiol.">
        <title>New Insights into the Diversity of the Genus Faecalibacterium.</title>
        <authorList>
            <person name="Benevides L."/>
            <person name="Burman S."/>
            <person name="Martin R."/>
            <person name="Robert V."/>
            <person name="Thomas M."/>
            <person name="Miquel S."/>
            <person name="Chain F."/>
            <person name="Sokol H."/>
            <person name="Bermudez-Humaran L.G."/>
            <person name="Morrison M."/>
            <person name="Langella P."/>
            <person name="Azevedo V.A."/>
            <person name="Chatel J.M."/>
            <person name="Soares S."/>
        </authorList>
    </citation>
    <scope>NUCLEOTIDE SEQUENCE [LARGE SCALE GENOMIC DNA]</scope>
    <source>
        <strain evidence="4">CNCM I-4540</strain>
    </source>
</reference>
<sequence>MIPVLPPAALGQEIAACTVLGASIGALRAVFPARGRAAFVPDLVWVGAVLAAVQSYAAGQSSAGVLRWYMAAAAFAGAGAAAFVLGAPLRAAGGILQRRVLRPAERRRARRRKARKLRRSAKRTAKKRKKNLPNQRRMMYNSYVLK</sequence>
<dbReference type="AlphaFoldDB" id="A0A2A6Z866"/>
<evidence type="ECO:0000256" key="1">
    <source>
        <dbReference type="SAM" id="MobiDB-lite"/>
    </source>
</evidence>
<keyword evidence="2" id="KW-0472">Membrane</keyword>
<evidence type="ECO:0000256" key="2">
    <source>
        <dbReference type="SAM" id="Phobius"/>
    </source>
</evidence>
<feature type="compositionally biased region" description="Basic residues" evidence="1">
    <location>
        <begin position="105"/>
        <end position="131"/>
    </location>
</feature>
<proteinExistence type="predicted"/>
<organism evidence="3 4">
    <name type="scientific">Faecalibacterium langellae</name>
    <dbReference type="NCBI Taxonomy" id="3435293"/>
    <lineage>
        <taxon>Bacteria</taxon>
        <taxon>Bacillati</taxon>
        <taxon>Bacillota</taxon>
        <taxon>Clostridia</taxon>
        <taxon>Eubacteriales</taxon>
        <taxon>Oscillospiraceae</taxon>
        <taxon>Faecalibacterium</taxon>
    </lineage>
</organism>
<feature type="transmembrane region" description="Helical" evidence="2">
    <location>
        <begin position="12"/>
        <end position="31"/>
    </location>
</feature>
<dbReference type="EMBL" id="NMTQ01000037">
    <property type="protein sequence ID" value="PDX57539.1"/>
    <property type="molecule type" value="Genomic_DNA"/>
</dbReference>
<feature type="region of interest" description="Disordered" evidence="1">
    <location>
        <begin position="105"/>
        <end position="133"/>
    </location>
</feature>
<feature type="transmembrane region" description="Helical" evidence="2">
    <location>
        <begin position="68"/>
        <end position="89"/>
    </location>
</feature>
<dbReference type="Proteomes" id="UP000220752">
    <property type="component" value="Unassembled WGS sequence"/>
</dbReference>
<accession>A0A2A6Z866</accession>
<name>A0A2A6Z866_9FIRM</name>
<feature type="transmembrane region" description="Helical" evidence="2">
    <location>
        <begin position="38"/>
        <end position="56"/>
    </location>
</feature>
<comment type="caution">
    <text evidence="3">The sequence shown here is derived from an EMBL/GenBank/DDBJ whole genome shotgun (WGS) entry which is preliminary data.</text>
</comment>
<protein>
    <submittedName>
        <fullName evidence="3">Uncharacterized protein</fullName>
    </submittedName>
</protein>